<dbReference type="Proteomes" id="UP000583556">
    <property type="component" value="Unassembled WGS sequence"/>
</dbReference>
<evidence type="ECO:0000313" key="1">
    <source>
        <dbReference type="EMBL" id="NML95455.1"/>
    </source>
</evidence>
<protein>
    <submittedName>
        <fullName evidence="1">Uncharacterized protein</fullName>
    </submittedName>
</protein>
<evidence type="ECO:0000313" key="2">
    <source>
        <dbReference type="Proteomes" id="UP000583556"/>
    </source>
</evidence>
<dbReference type="EMBL" id="JABBGM010000010">
    <property type="protein sequence ID" value="NML95455.1"/>
    <property type="molecule type" value="Genomic_DNA"/>
</dbReference>
<keyword evidence="2" id="KW-1185">Reference proteome</keyword>
<reference evidence="1 2" key="1">
    <citation type="submission" date="2020-04" db="EMBL/GenBank/DDBJ databases">
        <title>Novosphingobium sp. TW-4 isolated from soil.</title>
        <authorList>
            <person name="Dahal R.H."/>
            <person name="Chaudhary D.K."/>
        </authorList>
    </citation>
    <scope>NUCLEOTIDE SEQUENCE [LARGE SCALE GENOMIC DNA]</scope>
    <source>
        <strain evidence="1 2">TW-4</strain>
    </source>
</reference>
<sequence length="95" mass="10781">MSFRIHEDAGYNVTYEKLIAAVRKSVAGNWWYEPTSFYAFESELGISDLAATLKAAIRSDRDLIILGMPDFKSGRIIGKCDDQDIFKIIPFMKNV</sequence>
<comment type="caution">
    <text evidence="1">The sequence shown here is derived from an EMBL/GenBank/DDBJ whole genome shotgun (WGS) entry which is preliminary data.</text>
</comment>
<gene>
    <name evidence="1" type="ORF">HHL27_17400</name>
</gene>
<organism evidence="1 2">
    <name type="scientific">Novosphingobium olei</name>
    <dbReference type="NCBI Taxonomy" id="2728851"/>
    <lineage>
        <taxon>Bacteria</taxon>
        <taxon>Pseudomonadati</taxon>
        <taxon>Pseudomonadota</taxon>
        <taxon>Alphaproteobacteria</taxon>
        <taxon>Sphingomonadales</taxon>
        <taxon>Sphingomonadaceae</taxon>
        <taxon>Novosphingobium</taxon>
    </lineage>
</organism>
<accession>A0A7Y0BSF6</accession>
<name>A0A7Y0BSF6_9SPHN</name>
<proteinExistence type="predicted"/>
<dbReference type="RefSeq" id="WP_169494667.1">
    <property type="nucleotide sequence ID" value="NZ_JABBGM010000010.1"/>
</dbReference>
<dbReference type="AlphaFoldDB" id="A0A7Y0BSF6"/>